<reference evidence="6" key="1">
    <citation type="submission" date="2023-06" db="EMBL/GenBank/DDBJ databases">
        <authorList>
            <person name="Noh H."/>
        </authorList>
    </citation>
    <scope>NUCLEOTIDE SEQUENCE</scope>
    <source>
        <strain evidence="6">DUCC20226</strain>
    </source>
</reference>
<dbReference type="GO" id="GO:0008270">
    <property type="term" value="F:zinc ion binding"/>
    <property type="evidence" value="ECO:0007669"/>
    <property type="project" value="InterPro"/>
</dbReference>
<dbReference type="GO" id="GO:0035925">
    <property type="term" value="F:mRNA 3'-UTR AU-rich region binding"/>
    <property type="evidence" value="ECO:0007669"/>
    <property type="project" value="TreeGrafter"/>
</dbReference>
<dbReference type="PANTHER" id="PTHR48106">
    <property type="entry name" value="QUINONE OXIDOREDUCTASE PIG3-RELATED"/>
    <property type="match status" value="1"/>
</dbReference>
<evidence type="ECO:0000259" key="5">
    <source>
        <dbReference type="SMART" id="SM00829"/>
    </source>
</evidence>
<organism evidence="6 7">
    <name type="scientific">Phomopsis amygdali</name>
    <name type="common">Fusicoccum amygdali</name>
    <dbReference type="NCBI Taxonomy" id="1214568"/>
    <lineage>
        <taxon>Eukaryota</taxon>
        <taxon>Fungi</taxon>
        <taxon>Dikarya</taxon>
        <taxon>Ascomycota</taxon>
        <taxon>Pezizomycotina</taxon>
        <taxon>Sordariomycetes</taxon>
        <taxon>Sordariomycetidae</taxon>
        <taxon>Diaporthales</taxon>
        <taxon>Diaporthaceae</taxon>
        <taxon>Diaporthe</taxon>
    </lineage>
</organism>
<dbReference type="GO" id="GO:0005829">
    <property type="term" value="C:cytosol"/>
    <property type="evidence" value="ECO:0007669"/>
    <property type="project" value="TreeGrafter"/>
</dbReference>
<evidence type="ECO:0000256" key="1">
    <source>
        <dbReference type="ARBA" id="ARBA00022857"/>
    </source>
</evidence>
<dbReference type="CDD" id="cd05286">
    <property type="entry name" value="QOR2"/>
    <property type="match status" value="1"/>
</dbReference>
<feature type="domain" description="Enoyl reductase (ER)" evidence="5">
    <location>
        <begin position="40"/>
        <end position="351"/>
    </location>
</feature>
<dbReference type="SMART" id="SM00829">
    <property type="entry name" value="PKS_ER"/>
    <property type="match status" value="1"/>
</dbReference>
<dbReference type="Pfam" id="PF08240">
    <property type="entry name" value="ADH_N"/>
    <property type="match status" value="1"/>
</dbReference>
<dbReference type="Pfam" id="PF00107">
    <property type="entry name" value="ADH_zinc_N"/>
    <property type="match status" value="1"/>
</dbReference>
<dbReference type="AlphaFoldDB" id="A0AAD9SEY9"/>
<dbReference type="InterPro" id="IPR047618">
    <property type="entry name" value="QOR-like"/>
</dbReference>
<keyword evidence="1" id="KW-0521">NADP</keyword>
<dbReference type="InterPro" id="IPR002364">
    <property type="entry name" value="Quin_OxRdtase/zeta-crystal_CS"/>
</dbReference>
<proteinExistence type="predicted"/>
<evidence type="ECO:0000313" key="6">
    <source>
        <dbReference type="EMBL" id="KAK2606972.1"/>
    </source>
</evidence>
<dbReference type="InterPro" id="IPR020843">
    <property type="entry name" value="ER"/>
</dbReference>
<protein>
    <recommendedName>
        <fullName evidence="4">Probable quinone oxidoreductase</fullName>
    </recommendedName>
    <alternativeName>
        <fullName evidence="3">NADPH:quinone reductase</fullName>
    </alternativeName>
</protein>
<gene>
    <name evidence="6" type="ORF">N8I77_005688</name>
</gene>
<dbReference type="SUPFAM" id="SSF50129">
    <property type="entry name" value="GroES-like"/>
    <property type="match status" value="1"/>
</dbReference>
<dbReference type="SUPFAM" id="SSF51735">
    <property type="entry name" value="NAD(P)-binding Rossmann-fold domains"/>
    <property type="match status" value="1"/>
</dbReference>
<dbReference type="PROSITE" id="PS01162">
    <property type="entry name" value="QOR_ZETA_CRYSTAL"/>
    <property type="match status" value="1"/>
</dbReference>
<dbReference type="InterPro" id="IPR011032">
    <property type="entry name" value="GroES-like_sf"/>
</dbReference>
<dbReference type="EMBL" id="JAUJFL010000003">
    <property type="protein sequence ID" value="KAK2606972.1"/>
    <property type="molecule type" value="Genomic_DNA"/>
</dbReference>
<dbReference type="Gene3D" id="3.90.180.10">
    <property type="entry name" value="Medium-chain alcohol dehydrogenases, catalytic domain"/>
    <property type="match status" value="1"/>
</dbReference>
<evidence type="ECO:0000256" key="3">
    <source>
        <dbReference type="ARBA" id="ARBA00043088"/>
    </source>
</evidence>
<accession>A0AAD9SEY9</accession>
<dbReference type="InterPro" id="IPR013154">
    <property type="entry name" value="ADH-like_N"/>
</dbReference>
<keyword evidence="7" id="KW-1185">Reference proteome</keyword>
<sequence length="355" mass="38079">MFRSGPRLQAILRSLKSNSPASFHTSPGFAMRAVVYDKTGDSSVLHVGDVPKPTAGPNDALVKIDYAGVNFIDVYFRTGLYPTKFPAITGREGAGVIEQLGSDVPSSYNLKVGDRVAMYSQDVMAEYAAPAASKLMKLPDGVSNRDGAALILQGLTAWTLVRDAHEVKPGEVVLVHAAAGGTGGLIVQMAKHLGATVIGTASTPEKIEIAKKHGCDHVINYSNEKVLDEVMKLTDGKGCHAVFSGIGKATFDDDLECCRRKGTMVTFGNSSGAIEGFRPLALGKKNVKLLRPRLDVYVSEREDFEQRSEELLDLVAKGAVKLDIGKEYKMEEVSQAHDDLAGRKSTGKLIVKISS</sequence>
<dbReference type="InterPro" id="IPR013149">
    <property type="entry name" value="ADH-like_C"/>
</dbReference>
<dbReference type="InterPro" id="IPR036291">
    <property type="entry name" value="NAD(P)-bd_dom_sf"/>
</dbReference>
<comment type="caution">
    <text evidence="6">The sequence shown here is derived from an EMBL/GenBank/DDBJ whole genome shotgun (WGS) entry which is preliminary data.</text>
</comment>
<evidence type="ECO:0000256" key="2">
    <source>
        <dbReference type="ARBA" id="ARBA00023002"/>
    </source>
</evidence>
<keyword evidence="2" id="KW-0560">Oxidoreductase</keyword>
<evidence type="ECO:0000313" key="7">
    <source>
        <dbReference type="Proteomes" id="UP001265746"/>
    </source>
</evidence>
<dbReference type="PANTHER" id="PTHR48106:SF13">
    <property type="entry name" value="QUINONE OXIDOREDUCTASE-RELATED"/>
    <property type="match status" value="1"/>
</dbReference>
<dbReference type="Gene3D" id="3.40.50.720">
    <property type="entry name" value="NAD(P)-binding Rossmann-like Domain"/>
    <property type="match status" value="1"/>
</dbReference>
<dbReference type="GO" id="GO:0003960">
    <property type="term" value="F:quinone reductase (NADPH) activity"/>
    <property type="evidence" value="ECO:0007669"/>
    <property type="project" value="InterPro"/>
</dbReference>
<dbReference type="Proteomes" id="UP001265746">
    <property type="component" value="Unassembled WGS sequence"/>
</dbReference>
<dbReference type="FunFam" id="3.40.50.720:FF:000053">
    <property type="entry name" value="Quinone oxidoreductase 1"/>
    <property type="match status" value="1"/>
</dbReference>
<evidence type="ECO:0000256" key="4">
    <source>
        <dbReference type="ARBA" id="ARBA00070796"/>
    </source>
</evidence>
<dbReference type="GO" id="GO:0070402">
    <property type="term" value="F:NADPH binding"/>
    <property type="evidence" value="ECO:0007669"/>
    <property type="project" value="TreeGrafter"/>
</dbReference>
<name>A0AAD9SEY9_PHOAM</name>